<dbReference type="Proteomes" id="UP000265520">
    <property type="component" value="Unassembled WGS sequence"/>
</dbReference>
<evidence type="ECO:0000256" key="2">
    <source>
        <dbReference type="SAM" id="Phobius"/>
    </source>
</evidence>
<comment type="caution">
    <text evidence="3">The sequence shown here is derived from an EMBL/GenBank/DDBJ whole genome shotgun (WGS) entry which is preliminary data.</text>
</comment>
<organism evidence="3 4">
    <name type="scientific">Trifolium medium</name>
    <dbReference type="NCBI Taxonomy" id="97028"/>
    <lineage>
        <taxon>Eukaryota</taxon>
        <taxon>Viridiplantae</taxon>
        <taxon>Streptophyta</taxon>
        <taxon>Embryophyta</taxon>
        <taxon>Tracheophyta</taxon>
        <taxon>Spermatophyta</taxon>
        <taxon>Magnoliopsida</taxon>
        <taxon>eudicotyledons</taxon>
        <taxon>Gunneridae</taxon>
        <taxon>Pentapetalae</taxon>
        <taxon>rosids</taxon>
        <taxon>fabids</taxon>
        <taxon>Fabales</taxon>
        <taxon>Fabaceae</taxon>
        <taxon>Papilionoideae</taxon>
        <taxon>50 kb inversion clade</taxon>
        <taxon>NPAAA clade</taxon>
        <taxon>Hologalegina</taxon>
        <taxon>IRL clade</taxon>
        <taxon>Trifolieae</taxon>
        <taxon>Trifolium</taxon>
    </lineage>
</organism>
<dbReference type="AlphaFoldDB" id="A0A392N9V7"/>
<proteinExistence type="predicted"/>
<keyword evidence="2" id="KW-1133">Transmembrane helix</keyword>
<feature type="transmembrane region" description="Helical" evidence="2">
    <location>
        <begin position="150"/>
        <end position="170"/>
    </location>
</feature>
<protein>
    <submittedName>
        <fullName evidence="3">Uncharacterized protein</fullName>
    </submittedName>
</protein>
<feature type="non-terminal residue" evidence="3">
    <location>
        <position position="1"/>
    </location>
</feature>
<sequence>QTPAEKEIEEEKLKNKKVEEEKSKPDEQPSSSNNKKPATEEEKQKKKKKVEEEITHEEEEKSKPEEQSSSSNNKKPTEEEKTKYNFNFGISYGSDAVAVPLPPKNSGQSTIFVGLQQKNLAIVASCSKNKQQESSEYGFEFLNPKLVEKLASMILICGCLAAFTISVGLIKEVVESMLHDVKTNK</sequence>
<name>A0A392N9V7_9FABA</name>
<dbReference type="EMBL" id="LXQA010032731">
    <property type="protein sequence ID" value="MCH96590.1"/>
    <property type="molecule type" value="Genomic_DNA"/>
</dbReference>
<evidence type="ECO:0000256" key="1">
    <source>
        <dbReference type="SAM" id="MobiDB-lite"/>
    </source>
</evidence>
<accession>A0A392N9V7</accession>
<evidence type="ECO:0000313" key="3">
    <source>
        <dbReference type="EMBL" id="MCH96590.1"/>
    </source>
</evidence>
<keyword evidence="2" id="KW-0472">Membrane</keyword>
<keyword evidence="2" id="KW-0812">Transmembrane</keyword>
<feature type="region of interest" description="Disordered" evidence="1">
    <location>
        <begin position="1"/>
        <end position="80"/>
    </location>
</feature>
<feature type="compositionally biased region" description="Basic and acidic residues" evidence="1">
    <location>
        <begin position="1"/>
        <end position="27"/>
    </location>
</feature>
<feature type="compositionally biased region" description="Basic and acidic residues" evidence="1">
    <location>
        <begin position="37"/>
        <end position="66"/>
    </location>
</feature>
<reference evidence="3 4" key="1">
    <citation type="journal article" date="2018" name="Front. Plant Sci.">
        <title>Red Clover (Trifolium pratense) and Zigzag Clover (T. medium) - A Picture of Genomic Similarities and Differences.</title>
        <authorList>
            <person name="Dluhosova J."/>
            <person name="Istvanek J."/>
            <person name="Nedelnik J."/>
            <person name="Repkova J."/>
        </authorList>
    </citation>
    <scope>NUCLEOTIDE SEQUENCE [LARGE SCALE GENOMIC DNA]</scope>
    <source>
        <strain evidence="4">cv. 10/8</strain>
        <tissue evidence="3">Leaf</tissue>
    </source>
</reference>
<keyword evidence="4" id="KW-1185">Reference proteome</keyword>
<evidence type="ECO:0000313" key="4">
    <source>
        <dbReference type="Proteomes" id="UP000265520"/>
    </source>
</evidence>